<feature type="region of interest" description="Disordered" evidence="7">
    <location>
        <begin position="730"/>
        <end position="754"/>
    </location>
</feature>
<dbReference type="Pfam" id="PF00512">
    <property type="entry name" value="HisKA"/>
    <property type="match status" value="1"/>
</dbReference>
<evidence type="ECO:0000256" key="3">
    <source>
        <dbReference type="ARBA" id="ARBA00022553"/>
    </source>
</evidence>
<dbReference type="InterPro" id="IPR011006">
    <property type="entry name" value="CheY-like_superfamily"/>
</dbReference>
<dbReference type="InterPro" id="IPR005467">
    <property type="entry name" value="His_kinase_dom"/>
</dbReference>
<dbReference type="Gene3D" id="3.30.450.40">
    <property type="match status" value="1"/>
</dbReference>
<dbReference type="FunFam" id="3.30.450.40:FF:000083">
    <property type="entry name" value="Sensor histidine kinase/response regulator, putative (AFU_orthologue AFUA_4G00660)"/>
    <property type="match status" value="1"/>
</dbReference>
<dbReference type="SMART" id="SM00065">
    <property type="entry name" value="GAF"/>
    <property type="match status" value="1"/>
</dbReference>
<dbReference type="PANTHER" id="PTHR43047">
    <property type="entry name" value="TWO-COMPONENT HISTIDINE PROTEIN KINASE"/>
    <property type="match status" value="1"/>
</dbReference>
<dbReference type="Pfam" id="PF00072">
    <property type="entry name" value="Response_reg"/>
    <property type="match status" value="1"/>
</dbReference>
<dbReference type="Gene3D" id="3.40.50.2300">
    <property type="match status" value="1"/>
</dbReference>
<evidence type="ECO:0000256" key="4">
    <source>
        <dbReference type="ARBA" id="ARBA00022679"/>
    </source>
</evidence>
<protein>
    <recommendedName>
        <fullName evidence="2">histidine kinase</fullName>
        <ecNumber evidence="2">2.7.13.3</ecNumber>
    </recommendedName>
</protein>
<evidence type="ECO:0000256" key="5">
    <source>
        <dbReference type="ARBA" id="ARBA00022777"/>
    </source>
</evidence>
<dbReference type="STRING" id="86259.A0A4Z1PE02"/>
<comment type="caution">
    <text evidence="10">The sequence shown here is derived from an EMBL/GenBank/DDBJ whole genome shotgun (WGS) entry which is preliminary data.</text>
</comment>
<evidence type="ECO:0000259" key="8">
    <source>
        <dbReference type="PROSITE" id="PS50109"/>
    </source>
</evidence>
<dbReference type="InterPro" id="IPR003594">
    <property type="entry name" value="HATPase_dom"/>
</dbReference>
<evidence type="ECO:0000256" key="2">
    <source>
        <dbReference type="ARBA" id="ARBA00012438"/>
    </source>
</evidence>
<evidence type="ECO:0000313" key="11">
    <source>
        <dbReference type="Proteomes" id="UP000298493"/>
    </source>
</evidence>
<feature type="compositionally biased region" description="Basic and acidic residues" evidence="7">
    <location>
        <begin position="1072"/>
        <end position="1081"/>
    </location>
</feature>
<feature type="domain" description="Histidine kinase" evidence="8">
    <location>
        <begin position="601"/>
        <end position="898"/>
    </location>
</feature>
<dbReference type="PROSITE" id="PS50110">
    <property type="entry name" value="RESPONSE_REGULATORY"/>
    <property type="match status" value="1"/>
</dbReference>
<dbReference type="InterPro" id="IPR004358">
    <property type="entry name" value="Sig_transdc_His_kin-like_C"/>
</dbReference>
<dbReference type="CDD" id="cd00082">
    <property type="entry name" value="HisKA"/>
    <property type="match status" value="1"/>
</dbReference>
<name>A0A4Z1PE02_9PEZI</name>
<dbReference type="SMART" id="SM00448">
    <property type="entry name" value="REC"/>
    <property type="match status" value="1"/>
</dbReference>
<dbReference type="SMART" id="SM00387">
    <property type="entry name" value="HATPase_c"/>
    <property type="match status" value="1"/>
</dbReference>
<keyword evidence="4" id="KW-0808">Transferase</keyword>
<gene>
    <name evidence="10" type="ORF">E6O75_ATG03007</name>
</gene>
<feature type="region of interest" description="Disordered" evidence="7">
    <location>
        <begin position="394"/>
        <end position="433"/>
    </location>
</feature>
<organism evidence="10 11">
    <name type="scientific">Venturia nashicola</name>
    <dbReference type="NCBI Taxonomy" id="86259"/>
    <lineage>
        <taxon>Eukaryota</taxon>
        <taxon>Fungi</taxon>
        <taxon>Dikarya</taxon>
        <taxon>Ascomycota</taxon>
        <taxon>Pezizomycotina</taxon>
        <taxon>Dothideomycetes</taxon>
        <taxon>Pleosporomycetidae</taxon>
        <taxon>Venturiales</taxon>
        <taxon>Venturiaceae</taxon>
        <taxon>Venturia</taxon>
    </lineage>
</organism>
<dbReference type="SUPFAM" id="SSF55874">
    <property type="entry name" value="ATPase domain of HSP90 chaperone/DNA topoisomerase II/histidine kinase"/>
    <property type="match status" value="1"/>
</dbReference>
<evidence type="ECO:0000256" key="1">
    <source>
        <dbReference type="ARBA" id="ARBA00000085"/>
    </source>
</evidence>
<dbReference type="Proteomes" id="UP000298493">
    <property type="component" value="Unassembled WGS sequence"/>
</dbReference>
<dbReference type="Gene3D" id="3.30.565.10">
    <property type="entry name" value="Histidine kinase-like ATPase, C-terminal domain"/>
    <property type="match status" value="1"/>
</dbReference>
<dbReference type="GO" id="GO:0005886">
    <property type="term" value="C:plasma membrane"/>
    <property type="evidence" value="ECO:0007669"/>
    <property type="project" value="TreeGrafter"/>
</dbReference>
<dbReference type="InterPro" id="IPR029016">
    <property type="entry name" value="GAF-like_dom_sf"/>
</dbReference>
<accession>A0A4Z1PE02</accession>
<feature type="domain" description="Response regulatory" evidence="9">
    <location>
        <begin position="1165"/>
        <end position="1286"/>
    </location>
</feature>
<dbReference type="Gene3D" id="1.10.287.130">
    <property type="match status" value="1"/>
</dbReference>
<keyword evidence="3 6" id="KW-0597">Phosphoprotein</keyword>
<dbReference type="SUPFAM" id="SSF55781">
    <property type="entry name" value="GAF domain-like"/>
    <property type="match status" value="1"/>
</dbReference>
<dbReference type="EMBL" id="SNSC02000006">
    <property type="protein sequence ID" value="TID23371.1"/>
    <property type="molecule type" value="Genomic_DNA"/>
</dbReference>
<reference evidence="10 11" key="1">
    <citation type="submission" date="2019-04" db="EMBL/GenBank/DDBJ databases">
        <title>High contiguity whole genome sequence and gene annotation resource for two Venturia nashicola isolates.</title>
        <authorList>
            <person name="Prokchorchik M."/>
            <person name="Won K."/>
            <person name="Lee Y."/>
            <person name="Choi E.D."/>
            <person name="Segonzac C."/>
            <person name="Sohn K.H."/>
        </authorList>
    </citation>
    <scope>NUCLEOTIDE SEQUENCE [LARGE SCALE GENOMIC DNA]</scope>
    <source>
        <strain evidence="10 11">PRI2</strain>
    </source>
</reference>
<sequence>MVCSPSTANSAVLQTRDQEFSKYYHPDNNQALQSSVPSSSHDVALTALAQLGALRLNAKRCMISLFDRTQQYVIAEATRTLSLRSDSVYEKDDQLWIGCAVLPKENGICTLVIDLPVNASSDDPESENCGACIIPDLSKDTRFHDRAFVTGTPHARFYVGAPIKSPRGIHIGSYCILDDRPRHGISRTELFFLKDAADAVMVHLELTWAREERQRGERLIQGLGSFHEGMSTLRNQSIPVASPGLDDRIDTLSSWENRQSVSVGADGDISMLANTTATPTEALDMPALIESCQATILPSPLTEIRGAHLPVSDKSLLRQPANRGTSFESGRIDTHSSTISNEAIYSHNLHLKDALLPTGVKSTFARAANVIRESVEVEGVIFFDASAGSPGGLVHASKRMEDSSDASEYPLSTRIRTQAQERRARDQSTSSSDVFAFSTPTLQSVRGDATPDGFREVEERMIQRLLKRYPKGKVFLFRADGSVDPGDKDVQDIQIENIQRPIIGNRSLHLKAKVPLSRRDKAEFLLDIFPGARCIALTPLWDFTRERWFSLGIVWTRNPRRILNVESDLSYLTAFGNSIMAEISRLDSVAAKKAKADLLGSISHELRSPLHGILASVELLEDSSIVPFQASLINSIDICGRTLLDTIDHLLDYSKINHVSEHARHSRRAARLVQRPKATGPLSVEQATQTSSAIYSDVDLGAITEEVIVAVSVGHEIKVPIRSTQSITSDGALDLESNDQLPNDTTPPLHPRPKIERRTSQFNHVTISIDISNSSDWKMCTEVGAWRRIVMNLYGNSLKYCEQGFINVTLRSEPMESKDGLRRSMTILNVTDSGKGMSEEYLRNKLFKPFAQENPLAPGTGLGLSIIRQIILLLGGDIIVRSLQDVGTDILVRIPMVHSQQSFGDRPAPLLDEILMVREKTRGLAVCLLGMPEYPTSEGKLKLETGIDLGLWDHKSNLMRSTLESLCTNWFGMEVAGAQRKDIYLIGESSHNFADITSGQLLNKLEDELKEPTGDNVLQVIVLCKTVFSATNLQRTFRSQGRQAVVFISQPCGPRKLAKALMLVLEKRADILSGKPDEDGPRNTAEANRQRDSLIIDNDYESIFPVEPIRSTVLHFDHDQTSTSQPVIPEAQPHLQTTTKTHHLEQESATLSQLSTATGAHSFEPFLLVDDNPINLQVLSMYCKKNRYAFATASDGLEAYDAFQTASPPFKTVFMDVSMPVMDGLTSTRNIRTFEHENKLTPCSIIVLTGLGSASVQQEAYSSGANLLLVKPVRLKEIQRVLAEIAEEKSKPDKR</sequence>
<dbReference type="SMART" id="SM00388">
    <property type="entry name" value="HisKA"/>
    <property type="match status" value="1"/>
</dbReference>
<feature type="modified residue" description="4-aspartylphosphate" evidence="6">
    <location>
        <position position="1216"/>
    </location>
</feature>
<dbReference type="Pfam" id="PF01590">
    <property type="entry name" value="GAF"/>
    <property type="match status" value="1"/>
</dbReference>
<dbReference type="PANTHER" id="PTHR43047:SF72">
    <property type="entry name" value="OSMOSENSING HISTIDINE PROTEIN KINASE SLN1"/>
    <property type="match status" value="1"/>
</dbReference>
<dbReference type="GO" id="GO:0009927">
    <property type="term" value="F:histidine phosphotransfer kinase activity"/>
    <property type="evidence" value="ECO:0007669"/>
    <property type="project" value="TreeGrafter"/>
</dbReference>
<dbReference type="InterPro" id="IPR001789">
    <property type="entry name" value="Sig_transdc_resp-reg_receiver"/>
</dbReference>
<dbReference type="SUPFAM" id="SSF52172">
    <property type="entry name" value="CheY-like"/>
    <property type="match status" value="1"/>
</dbReference>
<keyword evidence="5" id="KW-0418">Kinase</keyword>
<proteinExistence type="predicted"/>
<keyword evidence="11" id="KW-1185">Reference proteome</keyword>
<evidence type="ECO:0000313" key="10">
    <source>
        <dbReference type="EMBL" id="TID23371.1"/>
    </source>
</evidence>
<evidence type="ECO:0000256" key="7">
    <source>
        <dbReference type="SAM" id="MobiDB-lite"/>
    </source>
</evidence>
<comment type="catalytic activity">
    <reaction evidence="1">
        <text>ATP + protein L-histidine = ADP + protein N-phospho-L-histidine.</text>
        <dbReference type="EC" id="2.7.13.3"/>
    </reaction>
</comment>
<dbReference type="CDD" id="cd17546">
    <property type="entry name" value="REC_hyHK_CKI1_RcsC-like"/>
    <property type="match status" value="1"/>
</dbReference>
<dbReference type="GO" id="GO:0000155">
    <property type="term" value="F:phosphorelay sensor kinase activity"/>
    <property type="evidence" value="ECO:0007669"/>
    <property type="project" value="InterPro"/>
</dbReference>
<dbReference type="PRINTS" id="PR00344">
    <property type="entry name" value="BCTRLSENSOR"/>
</dbReference>
<evidence type="ECO:0000259" key="9">
    <source>
        <dbReference type="PROSITE" id="PS50110"/>
    </source>
</evidence>
<evidence type="ECO:0000256" key="6">
    <source>
        <dbReference type="PROSITE-ProRule" id="PRU00169"/>
    </source>
</evidence>
<feature type="region of interest" description="Disordered" evidence="7">
    <location>
        <begin position="1072"/>
        <end position="1091"/>
    </location>
</feature>
<dbReference type="InterPro" id="IPR003018">
    <property type="entry name" value="GAF"/>
</dbReference>
<dbReference type="PROSITE" id="PS50109">
    <property type="entry name" value="HIS_KIN"/>
    <property type="match status" value="1"/>
</dbReference>
<dbReference type="FunFam" id="1.10.287.130:FF:000023">
    <property type="entry name" value="Sensor histidine kinase/response regulator, putative"/>
    <property type="match status" value="1"/>
</dbReference>
<dbReference type="InterPro" id="IPR003661">
    <property type="entry name" value="HisK_dim/P_dom"/>
</dbReference>
<dbReference type="Pfam" id="PF02518">
    <property type="entry name" value="HATPase_c"/>
    <property type="match status" value="1"/>
</dbReference>
<dbReference type="InterPro" id="IPR036890">
    <property type="entry name" value="HATPase_C_sf"/>
</dbReference>
<dbReference type="SUPFAM" id="SSF47384">
    <property type="entry name" value="Homodimeric domain of signal transducing histidine kinase"/>
    <property type="match status" value="1"/>
</dbReference>
<dbReference type="InterPro" id="IPR036097">
    <property type="entry name" value="HisK_dim/P_sf"/>
</dbReference>
<dbReference type="EC" id="2.7.13.3" evidence="2"/>